<dbReference type="PANTHER" id="PTHR10632">
    <property type="entry name" value="SULFIDE:QUINONE OXIDOREDUCTASE"/>
    <property type="match status" value="1"/>
</dbReference>
<evidence type="ECO:0000259" key="2">
    <source>
        <dbReference type="Pfam" id="PF07992"/>
    </source>
</evidence>
<keyword evidence="4" id="KW-1185">Reference proteome</keyword>
<evidence type="ECO:0008006" key="5">
    <source>
        <dbReference type="Google" id="ProtNLM"/>
    </source>
</evidence>
<dbReference type="PANTHER" id="PTHR10632:SF2">
    <property type="entry name" value="SULFIDE:QUINONE OXIDOREDUCTASE, MITOCHONDRIAL"/>
    <property type="match status" value="1"/>
</dbReference>
<dbReference type="NCBIfam" id="TIGR01244">
    <property type="entry name" value="TIGR01244 family sulfur transferase"/>
    <property type="match status" value="1"/>
</dbReference>
<gene>
    <name evidence="3" type="ORF">ISO4_02706</name>
</gene>
<organism evidence="3 4">
    <name type="scientific">Alloalcanivorax venustensis ISO4</name>
    <dbReference type="NCBI Taxonomy" id="1177184"/>
    <lineage>
        <taxon>Bacteria</taxon>
        <taxon>Pseudomonadati</taxon>
        <taxon>Pseudomonadota</taxon>
        <taxon>Gammaproteobacteria</taxon>
        <taxon>Oceanospirillales</taxon>
        <taxon>Alcanivoracaceae</taxon>
        <taxon>Alloalcanivorax</taxon>
    </lineage>
</organism>
<dbReference type="InterPro" id="IPR005939">
    <property type="entry name" value="BLH_phosphatase-like"/>
</dbReference>
<dbReference type="PRINTS" id="PR00411">
    <property type="entry name" value="PNDRDTASEI"/>
</dbReference>
<dbReference type="Pfam" id="PF07992">
    <property type="entry name" value="Pyr_redox_2"/>
    <property type="match status" value="1"/>
</dbReference>
<reference evidence="3 4" key="1">
    <citation type="submission" date="2012-09" db="EMBL/GenBank/DDBJ databases">
        <title>Genome Sequence of alkane-degrading Bacterium Alcanivorax venustensis ISO4.</title>
        <authorList>
            <person name="Lai Q."/>
            <person name="Shao Z."/>
        </authorList>
    </citation>
    <scope>NUCLEOTIDE SEQUENCE [LARGE SCALE GENOMIC DNA]</scope>
    <source>
        <strain evidence="3 4">ISO4</strain>
    </source>
</reference>
<dbReference type="RefSeq" id="WP_142949562.1">
    <property type="nucleotide sequence ID" value="NZ_ARXR01000030.1"/>
</dbReference>
<dbReference type="SUPFAM" id="SSF52799">
    <property type="entry name" value="(Phosphotyrosine protein) phosphatases II"/>
    <property type="match status" value="1"/>
</dbReference>
<sequence length="555" mass="60654">MSDYKRLSPNLAVAGQIQPGQLEDIARQGFHTVINNRPDGEGDDQPTSDALKQAARAAGLAYYHLPVTPGDIRDTDVMGFAGLMQQARGPVLAFCRTGNRSSSLWALSESTRTDPETLIATADQAGYDLSKQEARLQQRWRAGPGAQPQPGHSAATTWDVLVVGGGAGGLAAAASLLKRRPSLSIAVIEPADTHYYQPAWTLVGGGAFDPADTARPMASVMPRGVKWIQSRVEAFVPEQNQVVLDDGGRVSYRMLVAAPGLELHLDGVEGLRDGLGRNGVTSNYLFEYAPYTWQCVRDLRQGRALFTQPPMPIKCAGAPQKALYLSCDHWRRQHRLSNIDVRFHNAGGVLFGVETFVPPLMEYMRRYQVGLNFNSTLKAVDAGARKAWFVDTDADGNRQEREEAFDMLHVTPPQRAPRCVRDSALANDAGWLDADPDTLRHNRFENVFAIGDASGTGNAKTAAAVRKQAPVVAVNLLATLDGKPMSGRYQGYGACPLTVEKGKVILAEFGYQGALQPSFPLDPTKARSSYWWLKSKAMPRIYFDLMLKGREWLTG</sequence>
<feature type="domain" description="Beta-lactamase hydrolase-like protein phosphatase-like" evidence="1">
    <location>
        <begin position="3"/>
        <end position="110"/>
    </location>
</feature>
<name>A0ABS0AJ07_9GAMM</name>
<proteinExistence type="predicted"/>
<dbReference type="SUPFAM" id="SSF51905">
    <property type="entry name" value="FAD/NAD(P)-binding domain"/>
    <property type="match status" value="2"/>
</dbReference>
<dbReference type="Proteomes" id="UP000644441">
    <property type="component" value="Unassembled WGS sequence"/>
</dbReference>
<evidence type="ECO:0000313" key="3">
    <source>
        <dbReference type="EMBL" id="MBF5054104.1"/>
    </source>
</evidence>
<comment type="caution">
    <text evidence="3">The sequence shown here is derived from an EMBL/GenBank/DDBJ whole genome shotgun (WGS) entry which is preliminary data.</text>
</comment>
<dbReference type="InterPro" id="IPR036188">
    <property type="entry name" value="FAD/NAD-bd_sf"/>
</dbReference>
<dbReference type="Pfam" id="PF04273">
    <property type="entry name" value="BLH_phosphatase"/>
    <property type="match status" value="1"/>
</dbReference>
<dbReference type="EMBL" id="ARXR01000030">
    <property type="protein sequence ID" value="MBF5054104.1"/>
    <property type="molecule type" value="Genomic_DNA"/>
</dbReference>
<feature type="domain" description="FAD/NAD(P)-binding" evidence="2">
    <location>
        <begin position="159"/>
        <end position="276"/>
    </location>
</feature>
<dbReference type="InterPro" id="IPR015904">
    <property type="entry name" value="Sulphide_quinone_reductase"/>
</dbReference>
<dbReference type="Gene3D" id="3.50.50.60">
    <property type="entry name" value="FAD/NAD(P)-binding domain"/>
    <property type="match status" value="2"/>
</dbReference>
<evidence type="ECO:0000313" key="4">
    <source>
        <dbReference type="Proteomes" id="UP000644441"/>
    </source>
</evidence>
<dbReference type="InterPro" id="IPR023753">
    <property type="entry name" value="FAD/NAD-binding_dom"/>
</dbReference>
<accession>A0ABS0AJ07</accession>
<dbReference type="CDD" id="cd14503">
    <property type="entry name" value="PTP-bact"/>
    <property type="match status" value="1"/>
</dbReference>
<protein>
    <recommendedName>
        <fullName evidence="5">TIGR01244 family phosphatase</fullName>
    </recommendedName>
</protein>
<evidence type="ECO:0000259" key="1">
    <source>
        <dbReference type="Pfam" id="PF04273"/>
    </source>
</evidence>
<dbReference type="InterPro" id="IPR029021">
    <property type="entry name" value="Prot-tyrosine_phosphatase-like"/>
</dbReference>
<dbReference type="Gene3D" id="3.90.190.10">
    <property type="entry name" value="Protein tyrosine phosphatase superfamily"/>
    <property type="match status" value="1"/>
</dbReference>